<dbReference type="RefSeq" id="WP_380743114.1">
    <property type="nucleotide sequence ID" value="NZ_JBHTLI010000001.1"/>
</dbReference>
<evidence type="ECO:0000313" key="3">
    <source>
        <dbReference type="Proteomes" id="UP001597131"/>
    </source>
</evidence>
<dbReference type="Proteomes" id="UP001597131">
    <property type="component" value="Unassembled WGS sequence"/>
</dbReference>
<evidence type="ECO:0000313" key="2">
    <source>
        <dbReference type="EMBL" id="MFD1094882.1"/>
    </source>
</evidence>
<dbReference type="InterPro" id="IPR005467">
    <property type="entry name" value="His_kinase_dom"/>
</dbReference>
<dbReference type="InterPro" id="IPR043836">
    <property type="entry name" value="DHp"/>
</dbReference>
<keyword evidence="3" id="KW-1185">Reference proteome</keyword>
<keyword evidence="2" id="KW-0067">ATP-binding</keyword>
<dbReference type="SUPFAM" id="SSF55874">
    <property type="entry name" value="ATPase domain of HSP90 chaperone/DNA topoisomerase II/histidine kinase"/>
    <property type="match status" value="2"/>
</dbReference>
<feature type="domain" description="Histidine kinase" evidence="1">
    <location>
        <begin position="767"/>
        <end position="976"/>
    </location>
</feature>
<dbReference type="Gene3D" id="3.30.565.10">
    <property type="entry name" value="Histidine kinase-like ATPase, C-terminal domain"/>
    <property type="match status" value="2"/>
</dbReference>
<proteinExistence type="predicted"/>
<accession>A0ABW3NP93</accession>
<comment type="caution">
    <text evidence="2">The sequence shown here is derived from an EMBL/GenBank/DDBJ whole genome shotgun (WGS) entry which is preliminary data.</text>
</comment>
<dbReference type="GO" id="GO:0005524">
    <property type="term" value="F:ATP binding"/>
    <property type="evidence" value="ECO:0007669"/>
    <property type="project" value="UniProtKB-KW"/>
</dbReference>
<dbReference type="SMART" id="SM00387">
    <property type="entry name" value="HATPase_c"/>
    <property type="match status" value="1"/>
</dbReference>
<keyword evidence="2" id="KW-0547">Nucleotide-binding</keyword>
<reference evidence="3" key="1">
    <citation type="journal article" date="2019" name="Int. J. Syst. Evol. Microbiol.">
        <title>The Global Catalogue of Microorganisms (GCM) 10K type strain sequencing project: providing services to taxonomists for standard genome sequencing and annotation.</title>
        <authorList>
            <consortium name="The Broad Institute Genomics Platform"/>
            <consortium name="The Broad Institute Genome Sequencing Center for Infectious Disease"/>
            <person name="Wu L."/>
            <person name="Ma J."/>
        </authorList>
    </citation>
    <scope>NUCLEOTIDE SEQUENCE [LARGE SCALE GENOMIC DNA]</scope>
    <source>
        <strain evidence="3">CCUG 64793</strain>
    </source>
</reference>
<sequence>MQFRTKARAVDLLGKGQIADLPTAISELWKNGYDAYADNLNSVLYTQGYEDVTSPFLTIADDGKGMSRSDIQNKWLILGTDFKSRDTKIEKGEETLWKAPRPVMGEKGIGRLSVSYLGSPMLMLSKKKGHPLQALYFDWRILENYNLFLEDVVIPLASIDKKEDFLTELKLLKEEFLSNFYSDDKEEQKRKDELWVDQIDLKKSIVQSTGSIELPNFFREELVEPLLGDKENIHGTKFIIFEPDEQFQLLKNWSDKRNNADDEDIETVEDIRTGLVGFYNEFKYKVEDAPISTSFLIKDKTGSRDFISSNAFFSNDDFDNCDHLIDGKVDEYGTFTGNIRIYNETISDYKYRPNKPANQKTSYGSFKIKLGYVPGKNQSILEDEVFKYYDDKLRSFGGLYIYRDDLRVLPYGRPNNDFLQFEERRSKSAGFYFFSYRRMFGYIGLTRQKNWKLKDKAGREGFINNSAFRDFKIHLQGLFLDLAKEYFQTDANQPIKKSQLEKLKDLKASEKEEQELVKKERKKFKQYLQNLPEKLKSIKKELSDVSSSLDQTLNSAEVPYQNIKAEFRKIDQLIAEFRNTKPQEPKRFKMNSREREKFEKLEELYDDFGKNLEDVDSLRTNALGRIEEGKLLEEYRNKFESYKDLLSEITENSKQNLKKAFDHIDKEFISTQNSYSEMLFEVYENNLPKKVSRKNIQDSLFNLETAFNDLRRKYQNLLDAKSDHLLRMNFEIDDDALIGFYKDRYEKALQELGDFKDLAQLGIAVEIINHELNSMYSQLNTSISEISTYLKDSKDARKHFKYLKNSFEHLDTKYQSLNPLYRRSRRTKRYISGDEIKEYLNNFFEESFRDEKIKFTTTQSFLDSQIFSFESVILPVFVNVINNAIYWLRSQEKPEIVIDYADGLMIISNNGPKIKDSRLEEIFELFYTRRPKGRGIGLYLSKDNLRTVGLDIKATNDSNFNRLNGATFLIGKNLND</sequence>
<evidence type="ECO:0000259" key="1">
    <source>
        <dbReference type="PROSITE" id="PS50109"/>
    </source>
</evidence>
<protein>
    <submittedName>
        <fullName evidence="2">ATP-binding protein</fullName>
    </submittedName>
</protein>
<dbReference type="EMBL" id="JBHTLI010000001">
    <property type="protein sequence ID" value="MFD1094882.1"/>
    <property type="molecule type" value="Genomic_DNA"/>
</dbReference>
<dbReference type="PROSITE" id="PS50109">
    <property type="entry name" value="HIS_KIN"/>
    <property type="match status" value="1"/>
</dbReference>
<dbReference type="InterPro" id="IPR036890">
    <property type="entry name" value="HATPase_C_sf"/>
</dbReference>
<dbReference type="Pfam" id="PF13589">
    <property type="entry name" value="HATPase_c_3"/>
    <property type="match status" value="1"/>
</dbReference>
<organism evidence="2 3">
    <name type="scientific">Salegentibacter chungangensis</name>
    <dbReference type="NCBI Taxonomy" id="1335724"/>
    <lineage>
        <taxon>Bacteria</taxon>
        <taxon>Pseudomonadati</taxon>
        <taxon>Bacteroidota</taxon>
        <taxon>Flavobacteriia</taxon>
        <taxon>Flavobacteriales</taxon>
        <taxon>Flavobacteriaceae</taxon>
        <taxon>Salegentibacter</taxon>
    </lineage>
</organism>
<gene>
    <name evidence="2" type="ORF">ACFQ3Q_03895</name>
</gene>
<name>A0ABW3NP93_9FLAO</name>
<dbReference type="InterPro" id="IPR003594">
    <property type="entry name" value="HATPase_dom"/>
</dbReference>
<dbReference type="Pfam" id="PF19191">
    <property type="entry name" value="HEF_HK"/>
    <property type="match status" value="1"/>
</dbReference>
<dbReference type="Pfam" id="PF02518">
    <property type="entry name" value="HATPase_c"/>
    <property type="match status" value="1"/>
</dbReference>